<dbReference type="InterPro" id="IPR014030">
    <property type="entry name" value="Ketoacyl_synth_N"/>
</dbReference>
<evidence type="ECO:0000313" key="5">
    <source>
        <dbReference type="EMBL" id="GHI51988.1"/>
    </source>
</evidence>
<organism evidence="5 6">
    <name type="scientific">Streptomyces rubradiris</name>
    <name type="common">Streptomyces achromogenes subsp. rubradiris</name>
    <dbReference type="NCBI Taxonomy" id="285531"/>
    <lineage>
        <taxon>Bacteria</taxon>
        <taxon>Bacillati</taxon>
        <taxon>Actinomycetota</taxon>
        <taxon>Actinomycetes</taxon>
        <taxon>Kitasatosporales</taxon>
        <taxon>Streptomycetaceae</taxon>
        <taxon>Streptomyces</taxon>
    </lineage>
</organism>
<evidence type="ECO:0000256" key="1">
    <source>
        <dbReference type="ARBA" id="ARBA00022679"/>
    </source>
</evidence>
<dbReference type="InterPro" id="IPR016039">
    <property type="entry name" value="Thiolase-like"/>
</dbReference>
<comment type="caution">
    <text evidence="5">The sequence shown here is derived from an EMBL/GenBank/DDBJ whole genome shotgun (WGS) entry which is preliminary data.</text>
</comment>
<dbReference type="Pfam" id="PF00109">
    <property type="entry name" value="ketoacyl-synt"/>
    <property type="match status" value="1"/>
</dbReference>
<sequence length="120" mass="13230">MRLPAAWRARTTCGAWSSSDATRSPLPTDRGWDTDGLYHRIRAPRDHLHPIGRLLYDAAQFDPGLFGISPREALAMDPQQRLLLEASWEAMERPASTRCPPGAKRSVCSPGSCTTTTRPG</sequence>
<accession>A0ABQ3R819</accession>
<feature type="compositionally biased region" description="Polar residues" evidence="3">
    <location>
        <begin position="109"/>
        <end position="120"/>
    </location>
</feature>
<dbReference type="EMBL" id="BNEA01000004">
    <property type="protein sequence ID" value="GHI51988.1"/>
    <property type="molecule type" value="Genomic_DNA"/>
</dbReference>
<dbReference type="PANTHER" id="PTHR43775:SF51">
    <property type="entry name" value="INACTIVE PHENOLPHTHIOCEROL SYNTHESIS POLYKETIDE SYNTHASE TYPE I PKS1-RELATED"/>
    <property type="match status" value="1"/>
</dbReference>
<dbReference type="Proteomes" id="UP000646738">
    <property type="component" value="Unassembled WGS sequence"/>
</dbReference>
<evidence type="ECO:0000256" key="2">
    <source>
        <dbReference type="ARBA" id="ARBA00023268"/>
    </source>
</evidence>
<dbReference type="Gene3D" id="3.40.47.10">
    <property type="match status" value="1"/>
</dbReference>
<keyword evidence="1" id="KW-0808">Transferase</keyword>
<protein>
    <recommendedName>
        <fullName evidence="4">Beta-ketoacyl synthase-like N-terminal domain-containing protein</fullName>
    </recommendedName>
</protein>
<dbReference type="InterPro" id="IPR050091">
    <property type="entry name" value="PKS_NRPS_Biosynth_Enz"/>
</dbReference>
<evidence type="ECO:0000313" key="6">
    <source>
        <dbReference type="Proteomes" id="UP000646738"/>
    </source>
</evidence>
<keyword evidence="2" id="KW-0511">Multifunctional enzyme</keyword>
<gene>
    <name evidence="5" type="ORF">Srubr_18340</name>
</gene>
<keyword evidence="6" id="KW-1185">Reference proteome</keyword>
<proteinExistence type="predicted"/>
<dbReference type="SUPFAM" id="SSF53901">
    <property type="entry name" value="Thiolase-like"/>
    <property type="match status" value="1"/>
</dbReference>
<feature type="region of interest" description="Disordered" evidence="3">
    <location>
        <begin position="95"/>
        <end position="120"/>
    </location>
</feature>
<feature type="domain" description="Beta-ketoacyl synthase-like N-terminal" evidence="4">
    <location>
        <begin position="20"/>
        <end position="93"/>
    </location>
</feature>
<evidence type="ECO:0000259" key="4">
    <source>
        <dbReference type="Pfam" id="PF00109"/>
    </source>
</evidence>
<dbReference type="PANTHER" id="PTHR43775">
    <property type="entry name" value="FATTY ACID SYNTHASE"/>
    <property type="match status" value="1"/>
</dbReference>
<reference evidence="6" key="1">
    <citation type="submission" date="2023-07" db="EMBL/GenBank/DDBJ databases">
        <title>Whole genome shotgun sequence of Streptomyces achromogenes subsp. rubradiris NBRC 14000.</title>
        <authorList>
            <person name="Komaki H."/>
            <person name="Tamura T."/>
        </authorList>
    </citation>
    <scope>NUCLEOTIDE SEQUENCE [LARGE SCALE GENOMIC DNA]</scope>
    <source>
        <strain evidence="6">NBRC 14000</strain>
    </source>
</reference>
<evidence type="ECO:0000256" key="3">
    <source>
        <dbReference type="SAM" id="MobiDB-lite"/>
    </source>
</evidence>
<name>A0ABQ3R819_STRRR</name>